<dbReference type="PRINTS" id="PR00469">
    <property type="entry name" value="PNDRDTASEII"/>
</dbReference>
<evidence type="ECO:0000256" key="2">
    <source>
        <dbReference type="ARBA" id="ARBA00018719"/>
    </source>
</evidence>
<dbReference type="EC" id="1.8.1.9" evidence="8"/>
<evidence type="ECO:0000256" key="5">
    <source>
        <dbReference type="ARBA" id="ARBA00023002"/>
    </source>
</evidence>
<evidence type="ECO:0000256" key="7">
    <source>
        <dbReference type="ARBA" id="ARBA00023284"/>
    </source>
</evidence>
<keyword evidence="6" id="KW-1015">Disulfide bond</keyword>
<dbReference type="GO" id="GO:0019430">
    <property type="term" value="P:removal of superoxide radicals"/>
    <property type="evidence" value="ECO:0007669"/>
    <property type="project" value="UniProtKB-UniRule"/>
</dbReference>
<evidence type="ECO:0000256" key="4">
    <source>
        <dbReference type="ARBA" id="ARBA00022827"/>
    </source>
</evidence>
<gene>
    <name evidence="11" type="ORF">I603_1205</name>
</gene>
<feature type="domain" description="FAD/NAD(P)-binding" evidence="10">
    <location>
        <begin position="7"/>
        <end position="298"/>
    </location>
</feature>
<evidence type="ECO:0000256" key="1">
    <source>
        <dbReference type="ARBA" id="ARBA00009333"/>
    </source>
</evidence>
<keyword evidence="5 8" id="KW-0560">Oxidoreductase</keyword>
<dbReference type="Proteomes" id="UP000092484">
    <property type="component" value="Unassembled WGS sequence"/>
</dbReference>
<evidence type="ECO:0000256" key="9">
    <source>
        <dbReference type="RuleBase" id="RU003881"/>
    </source>
</evidence>
<proteinExistence type="inferred from homology"/>
<dbReference type="InterPro" id="IPR050097">
    <property type="entry name" value="Ferredoxin-NADP_redctase_2"/>
</dbReference>
<keyword evidence="9" id="KW-0521">NADP</keyword>
<evidence type="ECO:0000313" key="11">
    <source>
        <dbReference type="EMBL" id="OBV11762.1"/>
    </source>
</evidence>
<keyword evidence="12" id="KW-1185">Reference proteome</keyword>
<dbReference type="PATRIC" id="fig|1300349.4.peg.1201"/>
<protein>
    <recommendedName>
        <fullName evidence="2 8">Thioredoxin reductase</fullName>
        <ecNumber evidence="8">1.8.1.9</ecNumber>
    </recommendedName>
</protein>
<evidence type="ECO:0000256" key="6">
    <source>
        <dbReference type="ARBA" id="ARBA00023157"/>
    </source>
</evidence>
<evidence type="ECO:0000259" key="10">
    <source>
        <dbReference type="Pfam" id="PF07992"/>
    </source>
</evidence>
<dbReference type="InterPro" id="IPR036188">
    <property type="entry name" value="FAD/NAD-bd_sf"/>
</dbReference>
<dbReference type="Gene3D" id="3.50.50.60">
    <property type="entry name" value="FAD/NAD(P)-binding domain"/>
    <property type="match status" value="2"/>
</dbReference>
<comment type="caution">
    <text evidence="11">The sequence shown here is derived from an EMBL/GenBank/DDBJ whole genome shotgun (WGS) entry which is preliminary data.</text>
</comment>
<organism evidence="11 12">
    <name type="scientific">Erythrobacter dokdonensis DSW-74</name>
    <dbReference type="NCBI Taxonomy" id="1300349"/>
    <lineage>
        <taxon>Bacteria</taxon>
        <taxon>Pseudomonadati</taxon>
        <taxon>Pseudomonadota</taxon>
        <taxon>Alphaproteobacteria</taxon>
        <taxon>Sphingomonadales</taxon>
        <taxon>Erythrobacteraceae</taxon>
        <taxon>Erythrobacter/Porphyrobacter group</taxon>
        <taxon>Erythrobacter</taxon>
    </lineage>
</organism>
<comment type="subunit">
    <text evidence="8">Homodimer.</text>
</comment>
<dbReference type="InterPro" id="IPR008255">
    <property type="entry name" value="Pyr_nucl-diS_OxRdtase_2_AS"/>
</dbReference>
<keyword evidence="3 8" id="KW-0285">Flavoprotein</keyword>
<comment type="cofactor">
    <cofactor evidence="9">
        <name>FAD</name>
        <dbReference type="ChEBI" id="CHEBI:57692"/>
    </cofactor>
    <text evidence="9">Binds 1 FAD per subunit.</text>
</comment>
<comment type="catalytic activity">
    <reaction evidence="8">
        <text>[thioredoxin]-dithiol + NADP(+) = [thioredoxin]-disulfide + NADPH + H(+)</text>
        <dbReference type="Rhea" id="RHEA:20345"/>
        <dbReference type="Rhea" id="RHEA-COMP:10698"/>
        <dbReference type="Rhea" id="RHEA-COMP:10700"/>
        <dbReference type="ChEBI" id="CHEBI:15378"/>
        <dbReference type="ChEBI" id="CHEBI:29950"/>
        <dbReference type="ChEBI" id="CHEBI:50058"/>
        <dbReference type="ChEBI" id="CHEBI:57783"/>
        <dbReference type="ChEBI" id="CHEBI:58349"/>
        <dbReference type="EC" id="1.8.1.9"/>
    </reaction>
</comment>
<dbReference type="PANTHER" id="PTHR48105">
    <property type="entry name" value="THIOREDOXIN REDUCTASE 1-RELATED-RELATED"/>
    <property type="match status" value="1"/>
</dbReference>
<keyword evidence="4 8" id="KW-0274">FAD</keyword>
<accession>A0A1A7BJV9</accession>
<dbReference type="STRING" id="1300349.I603_1205"/>
<sequence length="324" mass="34477">MATHHTKMLIIGSGPAGYSAAIYAARAMLEPIVVQGLQPGGQLTITTDVENYPGFRDVVQGPWLMEEMKAQAEHVGTRMMWDTIVSVDLDNGPPFRAIGDSGDEYIGETLVICTGAQAKWLGVPGEMELGGKGVSACATCDGFFYRGKKVAVIGGGNTAVEEALYLTNHSDDVTLIHRRDSLRAEKILQERLFNNPKITVLWNKAVESFEAGEGGMLHHLALKDTVTGEASTLEVDGAFVAIGHAPATELFKGKLPMDEGGYLLTEPGTPNTEIPGVFAAGDVTDRVYRQAVTAAGMGCMAALDGERFLAARQHAGARQAEAAE</sequence>
<dbReference type="NCBIfam" id="TIGR01292">
    <property type="entry name" value="TRX_reduct"/>
    <property type="match status" value="1"/>
</dbReference>
<dbReference type="Pfam" id="PF07992">
    <property type="entry name" value="Pyr_redox_2"/>
    <property type="match status" value="1"/>
</dbReference>
<dbReference type="RefSeq" id="WP_068863052.1">
    <property type="nucleotide sequence ID" value="NZ_LZYB01000002.1"/>
</dbReference>
<dbReference type="InterPro" id="IPR023753">
    <property type="entry name" value="FAD/NAD-binding_dom"/>
</dbReference>
<dbReference type="EMBL" id="LZYB01000002">
    <property type="protein sequence ID" value="OBV11762.1"/>
    <property type="molecule type" value="Genomic_DNA"/>
</dbReference>
<dbReference type="GO" id="GO:0005737">
    <property type="term" value="C:cytoplasm"/>
    <property type="evidence" value="ECO:0007669"/>
    <property type="project" value="InterPro"/>
</dbReference>
<reference evidence="11 12" key="1">
    <citation type="submission" date="2016-06" db="EMBL/GenBank/DDBJ databases">
        <title>Genome sequence of Porphyrobacter dokdonensis DSW-74.</title>
        <authorList>
            <person name="Kim J.F."/>
            <person name="Song J.Y."/>
        </authorList>
    </citation>
    <scope>NUCLEOTIDE SEQUENCE [LARGE SCALE GENOMIC DNA]</scope>
    <source>
        <strain evidence="11 12">DSW-74</strain>
    </source>
</reference>
<name>A0A1A7BJV9_9SPHN</name>
<dbReference type="AlphaFoldDB" id="A0A1A7BJV9"/>
<evidence type="ECO:0000256" key="8">
    <source>
        <dbReference type="RuleBase" id="RU003880"/>
    </source>
</evidence>
<evidence type="ECO:0000256" key="3">
    <source>
        <dbReference type="ARBA" id="ARBA00022630"/>
    </source>
</evidence>
<dbReference type="SUPFAM" id="SSF51905">
    <property type="entry name" value="FAD/NAD(P)-binding domain"/>
    <property type="match status" value="1"/>
</dbReference>
<dbReference type="InterPro" id="IPR005982">
    <property type="entry name" value="Thioredox_Rdtase"/>
</dbReference>
<keyword evidence="7 8" id="KW-0676">Redox-active center</keyword>
<dbReference type="PROSITE" id="PS00573">
    <property type="entry name" value="PYRIDINE_REDOX_2"/>
    <property type="match status" value="1"/>
</dbReference>
<dbReference type="PRINTS" id="PR00368">
    <property type="entry name" value="FADPNR"/>
</dbReference>
<comment type="similarity">
    <text evidence="1 8">Belongs to the class-II pyridine nucleotide-disulfide oxidoreductase family.</text>
</comment>
<evidence type="ECO:0000313" key="12">
    <source>
        <dbReference type="Proteomes" id="UP000092484"/>
    </source>
</evidence>
<dbReference type="GO" id="GO:0004791">
    <property type="term" value="F:thioredoxin-disulfide reductase (NADPH) activity"/>
    <property type="evidence" value="ECO:0007669"/>
    <property type="project" value="UniProtKB-UniRule"/>
</dbReference>